<sequence length="202" mass="23301">EDMSEEKETREDDDERQRELEEQLRALLEKKHELETIAYKAGIIQSKSDDILAKEMIEENKNKTNKNRLSEMQPNSLDAIIMVGKKKTQKLVNVYNKLRMMKNINELFTFCTNDNSKIIHLLSGINHQQSNACLQFVLTHRTLMEQEEVINYTNDSGQNAVHSAVSSSNIFALKLLFKYHGNFTLRDNTSARTTPVELAIQV</sequence>
<dbReference type="EMBL" id="ASPP01007501">
    <property type="protein sequence ID" value="ETO27036.1"/>
    <property type="molecule type" value="Genomic_DNA"/>
</dbReference>
<gene>
    <name evidence="2" type="ORF">RFI_10097</name>
</gene>
<evidence type="ECO:0000313" key="3">
    <source>
        <dbReference type="Proteomes" id="UP000023152"/>
    </source>
</evidence>
<proteinExistence type="predicted"/>
<keyword evidence="1" id="KW-0175">Coiled coil</keyword>
<dbReference type="InterPro" id="IPR036770">
    <property type="entry name" value="Ankyrin_rpt-contain_sf"/>
</dbReference>
<dbReference type="Proteomes" id="UP000023152">
    <property type="component" value="Unassembled WGS sequence"/>
</dbReference>
<dbReference type="Gene3D" id="1.25.40.20">
    <property type="entry name" value="Ankyrin repeat-containing domain"/>
    <property type="match status" value="1"/>
</dbReference>
<evidence type="ECO:0000256" key="1">
    <source>
        <dbReference type="SAM" id="Coils"/>
    </source>
</evidence>
<feature type="non-terminal residue" evidence="2">
    <location>
        <position position="1"/>
    </location>
</feature>
<dbReference type="AlphaFoldDB" id="X6NM03"/>
<protein>
    <submittedName>
        <fullName evidence="2">Uncharacterized protein</fullName>
    </submittedName>
</protein>
<evidence type="ECO:0000313" key="2">
    <source>
        <dbReference type="EMBL" id="ETO27036.1"/>
    </source>
</evidence>
<dbReference type="SUPFAM" id="SSF48403">
    <property type="entry name" value="Ankyrin repeat"/>
    <property type="match status" value="1"/>
</dbReference>
<accession>X6NM03</accession>
<keyword evidence="3" id="KW-1185">Reference proteome</keyword>
<reference evidence="2 3" key="1">
    <citation type="journal article" date="2013" name="Curr. Biol.">
        <title>The Genome of the Foraminiferan Reticulomyxa filosa.</title>
        <authorList>
            <person name="Glockner G."/>
            <person name="Hulsmann N."/>
            <person name="Schleicher M."/>
            <person name="Noegel A.A."/>
            <person name="Eichinger L."/>
            <person name="Gallinger C."/>
            <person name="Pawlowski J."/>
            <person name="Sierra R."/>
            <person name="Euteneuer U."/>
            <person name="Pillet L."/>
            <person name="Moustafa A."/>
            <person name="Platzer M."/>
            <person name="Groth M."/>
            <person name="Szafranski K."/>
            <person name="Schliwa M."/>
        </authorList>
    </citation>
    <scope>NUCLEOTIDE SEQUENCE [LARGE SCALE GENOMIC DNA]</scope>
</reference>
<feature type="coiled-coil region" evidence="1">
    <location>
        <begin position="3"/>
        <end position="37"/>
    </location>
</feature>
<name>X6NM03_RETFI</name>
<comment type="caution">
    <text evidence="2">The sequence shown here is derived from an EMBL/GenBank/DDBJ whole genome shotgun (WGS) entry which is preliminary data.</text>
</comment>
<organism evidence="2 3">
    <name type="scientific">Reticulomyxa filosa</name>
    <dbReference type="NCBI Taxonomy" id="46433"/>
    <lineage>
        <taxon>Eukaryota</taxon>
        <taxon>Sar</taxon>
        <taxon>Rhizaria</taxon>
        <taxon>Retaria</taxon>
        <taxon>Foraminifera</taxon>
        <taxon>Monothalamids</taxon>
        <taxon>Reticulomyxidae</taxon>
        <taxon>Reticulomyxa</taxon>
    </lineage>
</organism>